<organism evidence="5 6">
    <name type="scientific">Photobacterium rosenbergii</name>
    <dbReference type="NCBI Taxonomy" id="294936"/>
    <lineage>
        <taxon>Bacteria</taxon>
        <taxon>Pseudomonadati</taxon>
        <taxon>Pseudomonadota</taxon>
        <taxon>Gammaproteobacteria</taxon>
        <taxon>Vibrionales</taxon>
        <taxon>Vibrionaceae</taxon>
        <taxon>Photobacterium</taxon>
    </lineage>
</organism>
<gene>
    <name evidence="5" type="ORF">R2X38_19355</name>
</gene>
<comment type="caution">
    <text evidence="5">The sequence shown here is derived from an EMBL/GenBank/DDBJ whole genome shotgun (WGS) entry which is preliminary data.</text>
</comment>
<proteinExistence type="inferred from homology"/>
<feature type="signal peptide" evidence="3">
    <location>
        <begin position="1"/>
        <end position="22"/>
    </location>
</feature>
<accession>A0ABU3ZMF0</accession>
<evidence type="ECO:0000256" key="4">
    <source>
        <dbReference type="SAM" id="MobiDB-lite"/>
    </source>
</evidence>
<dbReference type="PANTHER" id="PTHR38108:SF1">
    <property type="entry name" value="UPF0319 PROTEIN YCCT"/>
    <property type="match status" value="1"/>
</dbReference>
<dbReference type="RefSeq" id="WP_317523984.1">
    <property type="nucleotide sequence ID" value="NZ_JAWJZI010000010.1"/>
</dbReference>
<evidence type="ECO:0000313" key="5">
    <source>
        <dbReference type="EMBL" id="MDV5171158.1"/>
    </source>
</evidence>
<evidence type="ECO:0000256" key="2">
    <source>
        <dbReference type="ARBA" id="ARBA00022729"/>
    </source>
</evidence>
<keyword evidence="6" id="KW-1185">Reference proteome</keyword>
<dbReference type="PANTHER" id="PTHR38108">
    <property type="entry name" value="UPF0319 PROTEIN YCCT"/>
    <property type="match status" value="1"/>
</dbReference>
<dbReference type="Pfam" id="PF09829">
    <property type="entry name" value="DUF2057"/>
    <property type="match status" value="1"/>
</dbReference>
<feature type="chain" id="PRO_5044906082" description="UPF0319 protein R2X38_19355" evidence="3">
    <location>
        <begin position="23"/>
        <end position="244"/>
    </location>
</feature>
<reference evidence="5 6" key="1">
    <citation type="submission" date="2023-10" db="EMBL/GenBank/DDBJ databases">
        <title>Marine bacteria isolated from horseshoe crab.</title>
        <authorList>
            <person name="Cheng T.H."/>
        </authorList>
    </citation>
    <scope>NUCLEOTIDE SEQUENCE [LARGE SCALE GENOMIC DNA]</scope>
    <source>
        <strain evidence="5 6">HSC6</strain>
    </source>
</reference>
<evidence type="ECO:0000256" key="3">
    <source>
        <dbReference type="HAMAP-Rule" id="MF_00789"/>
    </source>
</evidence>
<comment type="similarity">
    <text evidence="1 3">Belongs to the UPF0319 family.</text>
</comment>
<protein>
    <recommendedName>
        <fullName evidence="3">UPF0319 protein R2X38_19355</fullName>
    </recommendedName>
</protein>
<dbReference type="Proteomes" id="UP001186452">
    <property type="component" value="Unassembled WGS sequence"/>
</dbReference>
<evidence type="ECO:0000313" key="6">
    <source>
        <dbReference type="Proteomes" id="UP001186452"/>
    </source>
</evidence>
<keyword evidence="2 3" id="KW-0732">Signal</keyword>
<sequence length="244" mass="27095" precursor="true">MKLKRLALAVAMLSPLSFQTLAAVNLDLPANIRLLAVNEEEANKGWDSFLKSSAESIRLEDGQNQIVYQIDHYFYKGDKQSERFRSGPFILTFEAKDKDLVFSIPDFHDVVHAEGYEKSPTPVLKRKSGSDYPFKHDKLALQGLSINHDYAEYVQAYNKTGGIAALAAAGAVISQASAPAKTAQVQQTAKPNAQADRPVAAKAQPATDTHQQQSELAAENLKFWFNQADEQTRKEFINWAINNL</sequence>
<dbReference type="EMBL" id="JAWJZI010000010">
    <property type="protein sequence ID" value="MDV5171158.1"/>
    <property type="molecule type" value="Genomic_DNA"/>
</dbReference>
<evidence type="ECO:0000256" key="1">
    <source>
        <dbReference type="ARBA" id="ARBA00008490"/>
    </source>
</evidence>
<name>A0ABU3ZMF0_9GAMM</name>
<feature type="region of interest" description="Disordered" evidence="4">
    <location>
        <begin position="183"/>
        <end position="212"/>
    </location>
</feature>
<dbReference type="InterPro" id="IPR018635">
    <property type="entry name" value="UPF0319"/>
</dbReference>
<dbReference type="HAMAP" id="MF_00789">
    <property type="entry name" value="UPF0319"/>
    <property type="match status" value="1"/>
</dbReference>